<dbReference type="PANTHER" id="PTHR13847:SF289">
    <property type="entry name" value="GLYCINE OXIDASE"/>
    <property type="match status" value="1"/>
</dbReference>
<dbReference type="SUPFAM" id="SSF51905">
    <property type="entry name" value="FAD/NAD(P)-binding domain"/>
    <property type="match status" value="1"/>
</dbReference>
<dbReference type="Gene3D" id="3.30.9.10">
    <property type="entry name" value="D-Amino Acid Oxidase, subunit A, domain 2"/>
    <property type="match status" value="1"/>
</dbReference>
<accession>A0A8K0WWP2</accession>
<dbReference type="InterPro" id="IPR036188">
    <property type="entry name" value="FAD/NAD-bd_sf"/>
</dbReference>
<keyword evidence="1" id="KW-0560">Oxidoreductase</keyword>
<dbReference type="Gene3D" id="3.50.50.60">
    <property type="entry name" value="FAD/NAD(P)-binding domain"/>
    <property type="match status" value="1"/>
</dbReference>
<dbReference type="InterPro" id="IPR006076">
    <property type="entry name" value="FAD-dep_OxRdtase"/>
</dbReference>
<dbReference type="AlphaFoldDB" id="A0A8K0WWP2"/>
<comment type="caution">
    <text evidence="3">The sequence shown here is derived from an EMBL/GenBank/DDBJ whole genome shotgun (WGS) entry which is preliminary data.</text>
</comment>
<evidence type="ECO:0000313" key="4">
    <source>
        <dbReference type="Proteomes" id="UP000813444"/>
    </source>
</evidence>
<dbReference type="Pfam" id="PF01266">
    <property type="entry name" value="DAO"/>
    <property type="match status" value="1"/>
</dbReference>
<proteinExistence type="predicted"/>
<name>A0A8K0WWP2_9HYPO</name>
<feature type="domain" description="FAD dependent oxidoreductase" evidence="2">
    <location>
        <begin position="8"/>
        <end position="338"/>
    </location>
</feature>
<dbReference type="EMBL" id="JAGPNK010000002">
    <property type="protein sequence ID" value="KAH7326702.1"/>
    <property type="molecule type" value="Genomic_DNA"/>
</dbReference>
<dbReference type="GO" id="GO:0005737">
    <property type="term" value="C:cytoplasm"/>
    <property type="evidence" value="ECO:0007669"/>
    <property type="project" value="TreeGrafter"/>
</dbReference>
<evidence type="ECO:0000259" key="2">
    <source>
        <dbReference type="Pfam" id="PF01266"/>
    </source>
</evidence>
<evidence type="ECO:0000256" key="1">
    <source>
        <dbReference type="ARBA" id="ARBA00023002"/>
    </source>
</evidence>
<keyword evidence="4" id="KW-1185">Reference proteome</keyword>
<dbReference type="OrthoDB" id="5340195at2759"/>
<sequence>MSLPASPHVVVIGGGIVGSSIAWHLAKDANVTIIAENIGGVATPNSFAWLNAAYNNPRFYYDFRRRSMQRWHEIGQELPELPIHWGGSLNWDGSPEEMNEYLDNHASWGYDIVRVEHSDITDMEPNLNDTEIPEWGLHVGEEGAMEAHIVAAQLIAEAEALGATVLESSVTGFLKEGDLVRGVRTSNGEVLADHVVVAAGLGSVELLATENIPLPVSGREGMLINTKPIKERLLGSLVNAVQLHFRQTAEGRIRSGSQFSGGNPGDDPEATAQELFAKLQSAFNGDEKLEYDYYTIGVRPDPEDGLPILGPTGVDGLSIAVMHSGVTNAAIVGDLLSKQIIRNITDPILSHFRLDRFSGSSTTR</sequence>
<organism evidence="3 4">
    <name type="scientific">Stachybotrys elegans</name>
    <dbReference type="NCBI Taxonomy" id="80388"/>
    <lineage>
        <taxon>Eukaryota</taxon>
        <taxon>Fungi</taxon>
        <taxon>Dikarya</taxon>
        <taxon>Ascomycota</taxon>
        <taxon>Pezizomycotina</taxon>
        <taxon>Sordariomycetes</taxon>
        <taxon>Hypocreomycetidae</taxon>
        <taxon>Hypocreales</taxon>
        <taxon>Stachybotryaceae</taxon>
        <taxon>Stachybotrys</taxon>
    </lineage>
</organism>
<reference evidence="3" key="1">
    <citation type="journal article" date="2021" name="Nat. Commun.">
        <title>Genetic determinants of endophytism in the Arabidopsis root mycobiome.</title>
        <authorList>
            <person name="Mesny F."/>
            <person name="Miyauchi S."/>
            <person name="Thiergart T."/>
            <person name="Pickel B."/>
            <person name="Atanasova L."/>
            <person name="Karlsson M."/>
            <person name="Huettel B."/>
            <person name="Barry K.W."/>
            <person name="Haridas S."/>
            <person name="Chen C."/>
            <person name="Bauer D."/>
            <person name="Andreopoulos W."/>
            <person name="Pangilinan J."/>
            <person name="LaButti K."/>
            <person name="Riley R."/>
            <person name="Lipzen A."/>
            <person name="Clum A."/>
            <person name="Drula E."/>
            <person name="Henrissat B."/>
            <person name="Kohler A."/>
            <person name="Grigoriev I.V."/>
            <person name="Martin F.M."/>
            <person name="Hacquard S."/>
        </authorList>
    </citation>
    <scope>NUCLEOTIDE SEQUENCE</scope>
    <source>
        <strain evidence="3">MPI-CAGE-CH-0235</strain>
    </source>
</reference>
<dbReference type="GO" id="GO:0016491">
    <property type="term" value="F:oxidoreductase activity"/>
    <property type="evidence" value="ECO:0007669"/>
    <property type="project" value="UniProtKB-KW"/>
</dbReference>
<dbReference type="Proteomes" id="UP000813444">
    <property type="component" value="Unassembled WGS sequence"/>
</dbReference>
<dbReference type="PANTHER" id="PTHR13847">
    <property type="entry name" value="SARCOSINE DEHYDROGENASE-RELATED"/>
    <property type="match status" value="1"/>
</dbReference>
<protein>
    <submittedName>
        <fullName evidence="3">FAD dependent oxidoreductase</fullName>
    </submittedName>
</protein>
<gene>
    <name evidence="3" type="ORF">B0I35DRAFT_475318</name>
</gene>
<evidence type="ECO:0000313" key="3">
    <source>
        <dbReference type="EMBL" id="KAH7326702.1"/>
    </source>
</evidence>